<dbReference type="Gene3D" id="4.10.280.10">
    <property type="entry name" value="Helix-loop-helix DNA-binding domain"/>
    <property type="match status" value="1"/>
</dbReference>
<dbReference type="InterPro" id="IPR037208">
    <property type="entry name" value="Spo0E-like_sf"/>
</dbReference>
<dbReference type="Pfam" id="PF09388">
    <property type="entry name" value="SpoOE-like"/>
    <property type="match status" value="1"/>
</dbReference>
<dbReference type="GeneID" id="90994325"/>
<dbReference type="GO" id="GO:0043937">
    <property type="term" value="P:regulation of sporulation"/>
    <property type="evidence" value="ECO:0007669"/>
    <property type="project" value="InterPro"/>
</dbReference>
<reference evidence="2" key="1">
    <citation type="submission" date="2016-11" db="EMBL/GenBank/DDBJ databases">
        <authorList>
            <person name="Varghese N."/>
            <person name="Submissions S."/>
        </authorList>
    </citation>
    <scope>NUCLEOTIDE SEQUENCE [LARGE SCALE GENOMIC DNA]</scope>
    <source>
        <strain evidence="2">DSM 18095</strain>
    </source>
</reference>
<keyword evidence="2" id="KW-1185">Reference proteome</keyword>
<dbReference type="EMBL" id="FQTY01000006">
    <property type="protein sequence ID" value="SHE75803.1"/>
    <property type="molecule type" value="Genomic_DNA"/>
</dbReference>
<sequence length="61" mass="7542">MSEKWCEKNIRREIQIKREELNKILLEGLDKDKILRFSQELDLLINKYYSLYIQDKKQQIV</sequence>
<accession>A0A1M4W3W6</accession>
<dbReference type="GO" id="GO:0046983">
    <property type="term" value="F:protein dimerization activity"/>
    <property type="evidence" value="ECO:0007669"/>
    <property type="project" value="InterPro"/>
</dbReference>
<dbReference type="InterPro" id="IPR036638">
    <property type="entry name" value="HLH_DNA-bd_sf"/>
</dbReference>
<protein>
    <submittedName>
        <fullName evidence="1">Spo0E like sporulation regulatory protein</fullName>
    </submittedName>
</protein>
<dbReference type="AlphaFoldDB" id="A0A1M4W3W6"/>
<dbReference type="Proteomes" id="UP000184114">
    <property type="component" value="Unassembled WGS sequence"/>
</dbReference>
<evidence type="ECO:0000313" key="1">
    <source>
        <dbReference type="EMBL" id="SHE75803.1"/>
    </source>
</evidence>
<proteinExistence type="predicted"/>
<dbReference type="SUPFAM" id="SSF140500">
    <property type="entry name" value="BAS1536-like"/>
    <property type="match status" value="1"/>
</dbReference>
<organism evidence="1 2">
    <name type="scientific">Tissierella praeacuta DSM 18095</name>
    <dbReference type="NCBI Taxonomy" id="1123404"/>
    <lineage>
        <taxon>Bacteria</taxon>
        <taxon>Bacillati</taxon>
        <taxon>Bacillota</taxon>
        <taxon>Tissierellia</taxon>
        <taxon>Tissierellales</taxon>
        <taxon>Tissierellaceae</taxon>
        <taxon>Tissierella</taxon>
    </lineage>
</organism>
<gene>
    <name evidence="1" type="ORF">SAMN02745784_01702</name>
</gene>
<dbReference type="InterPro" id="IPR018540">
    <property type="entry name" value="Spo0E-like"/>
</dbReference>
<name>A0A1M4W3W6_9FIRM</name>
<dbReference type="RefSeq" id="WP_072975401.1">
    <property type="nucleotide sequence ID" value="NZ_FQTY01000006.1"/>
</dbReference>
<evidence type="ECO:0000313" key="2">
    <source>
        <dbReference type="Proteomes" id="UP000184114"/>
    </source>
</evidence>